<feature type="non-terminal residue" evidence="1">
    <location>
        <position position="102"/>
    </location>
</feature>
<evidence type="ECO:0000313" key="2">
    <source>
        <dbReference type="Proteomes" id="UP000553632"/>
    </source>
</evidence>
<name>A0A7J6SQG7_PEROL</name>
<sequence length="102" mass="11479">GVLLCSISSFCKVISNFCRTLLHGSLSMMVMPVVSSSLCASGYLTLISSQTTLLRRQTLLIRLTQKTLMIRLIRHLTQFHHPIPVCHLTLVRHLNLISHLTL</sequence>
<accession>A0A7J6SQG7</accession>
<reference evidence="1 2" key="1">
    <citation type="submission" date="2020-04" db="EMBL/GenBank/DDBJ databases">
        <title>Perkinsus olseni comparative genomics.</title>
        <authorList>
            <person name="Bogema D.R."/>
        </authorList>
    </citation>
    <scope>NUCLEOTIDE SEQUENCE [LARGE SCALE GENOMIC DNA]</scope>
    <source>
        <strain evidence="1 2">ATCC PRA-207</strain>
    </source>
</reference>
<dbReference type="Proteomes" id="UP000553632">
    <property type="component" value="Unassembled WGS sequence"/>
</dbReference>
<protein>
    <submittedName>
        <fullName evidence="1">Uncharacterized protein</fullName>
    </submittedName>
</protein>
<keyword evidence="2" id="KW-1185">Reference proteome</keyword>
<dbReference type="AlphaFoldDB" id="A0A7J6SQG7"/>
<gene>
    <name evidence="1" type="ORF">FOZ63_014190</name>
</gene>
<organism evidence="1 2">
    <name type="scientific">Perkinsus olseni</name>
    <name type="common">Perkinsus atlanticus</name>
    <dbReference type="NCBI Taxonomy" id="32597"/>
    <lineage>
        <taxon>Eukaryota</taxon>
        <taxon>Sar</taxon>
        <taxon>Alveolata</taxon>
        <taxon>Perkinsozoa</taxon>
        <taxon>Perkinsea</taxon>
        <taxon>Perkinsida</taxon>
        <taxon>Perkinsidae</taxon>
        <taxon>Perkinsus</taxon>
    </lineage>
</organism>
<proteinExistence type="predicted"/>
<feature type="non-terminal residue" evidence="1">
    <location>
        <position position="1"/>
    </location>
</feature>
<comment type="caution">
    <text evidence="1">The sequence shown here is derived from an EMBL/GenBank/DDBJ whole genome shotgun (WGS) entry which is preliminary data.</text>
</comment>
<evidence type="ECO:0000313" key="1">
    <source>
        <dbReference type="EMBL" id="KAF4734812.1"/>
    </source>
</evidence>
<dbReference type="EMBL" id="JABANO010016649">
    <property type="protein sequence ID" value="KAF4734812.1"/>
    <property type="molecule type" value="Genomic_DNA"/>
</dbReference>